<dbReference type="RefSeq" id="WP_141138274.1">
    <property type="nucleotide sequence ID" value="NZ_FXXQ01000007.1"/>
</dbReference>
<dbReference type="Gene3D" id="3.40.50.1110">
    <property type="entry name" value="SGNH hydrolase"/>
    <property type="match status" value="1"/>
</dbReference>
<dbReference type="AlphaFoldDB" id="A0A238J271"/>
<organism evidence="2 3">
    <name type="scientific">Boseongicola aestuarii</name>
    <dbReference type="NCBI Taxonomy" id="1470561"/>
    <lineage>
        <taxon>Bacteria</taxon>
        <taxon>Pseudomonadati</taxon>
        <taxon>Pseudomonadota</taxon>
        <taxon>Alphaproteobacteria</taxon>
        <taxon>Rhodobacterales</taxon>
        <taxon>Paracoccaceae</taxon>
        <taxon>Boseongicola</taxon>
    </lineage>
</organism>
<dbReference type="GO" id="GO:0016788">
    <property type="term" value="F:hydrolase activity, acting on ester bonds"/>
    <property type="evidence" value="ECO:0007669"/>
    <property type="project" value="UniProtKB-ARBA"/>
</dbReference>
<sequence>MKLNADNEELKPQRFFLIVAIVASLSGATFAKADETPSGVAGQTWDYVALGGSIGAQWMKHYGALIESDLSVEIVYYDHSFPFQKVSALREKVTGEPNIREDIVNAEVITIGVGFADMRPAITLWGSERKTPDSEGMNGAIHEFCLAYDAMLSEVVSLAAPTTIVQIMDFYFPYVEAHRDMGIYESTKQDWKRFNECIATAGSRHGVAVAQVHKAFNGPLGDDDPAKKGYLDSGGKHSSEEGMQVIAEEFRRLGYLREPE</sequence>
<evidence type="ECO:0008006" key="4">
    <source>
        <dbReference type="Google" id="ProtNLM"/>
    </source>
</evidence>
<evidence type="ECO:0000256" key="1">
    <source>
        <dbReference type="SAM" id="MobiDB-lite"/>
    </source>
</evidence>
<feature type="region of interest" description="Disordered" evidence="1">
    <location>
        <begin position="219"/>
        <end position="241"/>
    </location>
</feature>
<gene>
    <name evidence="2" type="ORF">BOA8489_02175</name>
</gene>
<proteinExistence type="predicted"/>
<protein>
    <recommendedName>
        <fullName evidence="4">SGNH hydrolase-type esterase domain-containing protein</fullName>
    </recommendedName>
</protein>
<evidence type="ECO:0000313" key="2">
    <source>
        <dbReference type="EMBL" id="SMX24060.1"/>
    </source>
</evidence>
<dbReference type="EMBL" id="FXXQ01000007">
    <property type="protein sequence ID" value="SMX24060.1"/>
    <property type="molecule type" value="Genomic_DNA"/>
</dbReference>
<accession>A0A238J271</accession>
<dbReference type="Proteomes" id="UP000201838">
    <property type="component" value="Unassembled WGS sequence"/>
</dbReference>
<reference evidence="2 3" key="1">
    <citation type="submission" date="2017-05" db="EMBL/GenBank/DDBJ databases">
        <authorList>
            <person name="Song R."/>
            <person name="Chenine A.L."/>
            <person name="Ruprecht R.M."/>
        </authorList>
    </citation>
    <scope>NUCLEOTIDE SEQUENCE [LARGE SCALE GENOMIC DNA]</scope>
    <source>
        <strain evidence="2 3">CECT 8489</strain>
    </source>
</reference>
<dbReference type="InterPro" id="IPR036514">
    <property type="entry name" value="SGNH_hydro_sf"/>
</dbReference>
<keyword evidence="3" id="KW-1185">Reference proteome</keyword>
<evidence type="ECO:0000313" key="3">
    <source>
        <dbReference type="Proteomes" id="UP000201838"/>
    </source>
</evidence>
<dbReference type="OrthoDB" id="26855at2"/>
<dbReference type="SUPFAM" id="SSF52266">
    <property type="entry name" value="SGNH hydrolase"/>
    <property type="match status" value="1"/>
</dbReference>
<feature type="compositionally biased region" description="Basic and acidic residues" evidence="1">
    <location>
        <begin position="224"/>
        <end position="240"/>
    </location>
</feature>
<name>A0A238J271_9RHOB</name>